<dbReference type="Proteomes" id="UP000242687">
    <property type="component" value="Unassembled WGS sequence"/>
</dbReference>
<dbReference type="Gene3D" id="1.10.1200.10">
    <property type="entry name" value="ACP-like"/>
    <property type="match status" value="1"/>
</dbReference>
<dbReference type="SUPFAM" id="SSF47336">
    <property type="entry name" value="ACP-like"/>
    <property type="match status" value="1"/>
</dbReference>
<evidence type="ECO:0000313" key="2">
    <source>
        <dbReference type="EMBL" id="PJJ80052.1"/>
    </source>
</evidence>
<dbReference type="InterPro" id="IPR009081">
    <property type="entry name" value="PP-bd_ACP"/>
</dbReference>
<dbReference type="InterPro" id="IPR036736">
    <property type="entry name" value="ACP-like_sf"/>
</dbReference>
<dbReference type="EMBL" id="PGFJ01000002">
    <property type="protein sequence ID" value="PJJ80052.1"/>
    <property type="molecule type" value="Genomic_DNA"/>
</dbReference>
<evidence type="ECO:0000259" key="1">
    <source>
        <dbReference type="PROSITE" id="PS50075"/>
    </source>
</evidence>
<feature type="domain" description="Carrier" evidence="1">
    <location>
        <begin position="10"/>
        <end position="89"/>
    </location>
</feature>
<reference evidence="2 3" key="1">
    <citation type="submission" date="2017-11" db="EMBL/GenBank/DDBJ databases">
        <title>Genomic Encyclopedia of Archaeal and Bacterial Type Strains, Phase II (KMG-II): From Individual Species to Whole Genera.</title>
        <authorList>
            <person name="Goeker M."/>
        </authorList>
    </citation>
    <scope>NUCLEOTIDE SEQUENCE [LARGE SCALE GENOMIC DNA]</scope>
    <source>
        <strain evidence="2 3">DSM 28175</strain>
    </source>
</reference>
<accession>A0A2H9VP15</accession>
<dbReference type="AlphaFoldDB" id="A0A2H9VP15"/>
<keyword evidence="3" id="KW-1185">Reference proteome</keyword>
<proteinExistence type="predicted"/>
<name>A0A2H9VP15_9SPHI</name>
<evidence type="ECO:0000313" key="3">
    <source>
        <dbReference type="Proteomes" id="UP000242687"/>
    </source>
</evidence>
<comment type="caution">
    <text evidence="2">The sequence shown here is derived from an EMBL/GenBank/DDBJ whole genome shotgun (WGS) entry which is preliminary data.</text>
</comment>
<protein>
    <submittedName>
        <fullName evidence="2">Acyl carrier protein</fullName>
    </submittedName>
</protein>
<sequence>MENYTQEDRQQILTDLIEVLKTVRTIDPAKLEGVTEETDFLADMNAPSTELINIAVKVEQKFDVEFEDEDIDKLGSKVKDVIDLIILAKERG</sequence>
<dbReference type="PROSITE" id="PS50075">
    <property type="entry name" value="CARRIER"/>
    <property type="match status" value="1"/>
</dbReference>
<dbReference type="RefSeq" id="WP_100342350.1">
    <property type="nucleotide sequence ID" value="NZ_PGFJ01000002.1"/>
</dbReference>
<dbReference type="OrthoDB" id="771003at2"/>
<organism evidence="2 3">
    <name type="scientific">Mucilaginibacter auburnensis</name>
    <dbReference type="NCBI Taxonomy" id="1457233"/>
    <lineage>
        <taxon>Bacteria</taxon>
        <taxon>Pseudomonadati</taxon>
        <taxon>Bacteroidota</taxon>
        <taxon>Sphingobacteriia</taxon>
        <taxon>Sphingobacteriales</taxon>
        <taxon>Sphingobacteriaceae</taxon>
        <taxon>Mucilaginibacter</taxon>
    </lineage>
</organism>
<gene>
    <name evidence="2" type="ORF">CLV57_3196</name>
</gene>